<keyword evidence="5" id="KW-1185">Reference proteome</keyword>
<protein>
    <submittedName>
        <fullName evidence="4">Transposase</fullName>
    </submittedName>
</protein>
<evidence type="ECO:0000259" key="3">
    <source>
        <dbReference type="Pfam" id="PF05598"/>
    </source>
</evidence>
<comment type="caution">
    <text evidence="4">The sequence shown here is derived from an EMBL/GenBank/DDBJ whole genome shotgun (WGS) entry which is preliminary data.</text>
</comment>
<feature type="domain" description="Transposase IS4-like" evidence="2">
    <location>
        <begin position="258"/>
        <end position="466"/>
    </location>
</feature>
<name>A0ABX1YAQ7_9BACL</name>
<reference evidence="4 5" key="1">
    <citation type="submission" date="2019-10" db="EMBL/GenBank/DDBJ databases">
        <title>Description of Paenibacillus terricola sp. nov.</title>
        <authorList>
            <person name="Carlier A."/>
            <person name="Qi S."/>
        </authorList>
    </citation>
    <scope>NUCLEOTIDE SEQUENCE [LARGE SCALE GENOMIC DNA]</scope>
    <source>
        <strain evidence="4 5">LMG 31459</strain>
    </source>
</reference>
<evidence type="ECO:0000313" key="4">
    <source>
        <dbReference type="EMBL" id="NOU78043.1"/>
    </source>
</evidence>
<dbReference type="Proteomes" id="UP000596857">
    <property type="component" value="Unassembled WGS sequence"/>
</dbReference>
<evidence type="ECO:0000313" key="5">
    <source>
        <dbReference type="Proteomes" id="UP000596857"/>
    </source>
</evidence>
<dbReference type="Pfam" id="PF05598">
    <property type="entry name" value="DUF772"/>
    <property type="match status" value="1"/>
</dbReference>
<dbReference type="PANTHER" id="PTHR35604:SF2">
    <property type="entry name" value="TRANSPOSASE INSH FOR INSERTION SEQUENCE ELEMENT IS5A-RELATED"/>
    <property type="match status" value="1"/>
</dbReference>
<gene>
    <name evidence="4" type="ORF">GC101_04030</name>
</gene>
<dbReference type="InterPro" id="IPR002559">
    <property type="entry name" value="Transposase_11"/>
</dbReference>
<proteinExistence type="predicted"/>
<accession>A0ABX1YAQ7</accession>
<evidence type="ECO:0000259" key="2">
    <source>
        <dbReference type="Pfam" id="PF01609"/>
    </source>
</evidence>
<feature type="region of interest" description="Disordered" evidence="1">
    <location>
        <begin position="180"/>
        <end position="221"/>
    </location>
</feature>
<dbReference type="Pfam" id="PF01609">
    <property type="entry name" value="DDE_Tnp_1"/>
    <property type="match status" value="1"/>
</dbReference>
<dbReference type="RefSeq" id="WP_171716164.1">
    <property type="nucleotide sequence ID" value="NZ_WHOB01000016.1"/>
</dbReference>
<organism evidence="4 5">
    <name type="scientific">Paenibacillus phytohabitans</name>
    <dbReference type="NCBI Taxonomy" id="2654978"/>
    <lineage>
        <taxon>Bacteria</taxon>
        <taxon>Bacillati</taxon>
        <taxon>Bacillota</taxon>
        <taxon>Bacilli</taxon>
        <taxon>Bacillales</taxon>
        <taxon>Paenibacillaceae</taxon>
        <taxon>Paenibacillus</taxon>
    </lineage>
</organism>
<feature type="domain" description="Transposase InsH N-terminal" evidence="3">
    <location>
        <begin position="20"/>
        <end position="107"/>
    </location>
</feature>
<dbReference type="PANTHER" id="PTHR35604">
    <property type="entry name" value="TRANSPOSASE INSH FOR INSERTION SEQUENCE ELEMENT IS5A-RELATED"/>
    <property type="match status" value="1"/>
</dbReference>
<dbReference type="EMBL" id="WHOB01000016">
    <property type="protein sequence ID" value="NOU78043.1"/>
    <property type="molecule type" value="Genomic_DNA"/>
</dbReference>
<feature type="compositionally biased region" description="Basic and acidic residues" evidence="1">
    <location>
        <begin position="206"/>
        <end position="216"/>
    </location>
</feature>
<sequence>MYSIRQEELFSFKELFLMRPEDKYSQIFEHLDLAKVLHVLRKKNNRGRPEELNVPAMIYSLLIAKMENIEFVSSLVWRLTHSEEFRAQCRFTGSDNIPSESSYSRLIHALEQTGMLEKLQDSLVLSAIEEGFVSGTHLAVDSSIVEAWDCRFSEAAAKRRAARRAPKPSEAPVAQQLQFELTEPEPEVVNEPPKKPVYTKRGRPSNAEKERRRPEQEAYEQSLGPFQKTIEAMLPYTYDELLAALPRHAARCDKKNTEGRLTSYYGFKANVLVDTDCQYIVSGVWSSANLNDQRMAVVLLKGLLLKFPTLKVKHILGDKGYDCAAIYQLIHSLGAYPAIPMIHRKDPPEGMNVDYTPVCSQGHAYRYDSFDAKYETLKYTQPSECKGCPLLSSGCQKVFKIRIQTDLRKHTYPARGSEGFTELYKKRTAVERVFAYLKEYFGMKRTRHRGVRASVDFQLSTLAYNLSKFALDKLNQQLRNSQQVA</sequence>
<dbReference type="InterPro" id="IPR008490">
    <property type="entry name" value="Transposase_InsH_N"/>
</dbReference>
<evidence type="ECO:0000256" key="1">
    <source>
        <dbReference type="SAM" id="MobiDB-lite"/>
    </source>
</evidence>